<feature type="compositionally biased region" description="Basic and acidic residues" evidence="6">
    <location>
        <begin position="23"/>
        <end position="36"/>
    </location>
</feature>
<dbReference type="InterPro" id="IPR001647">
    <property type="entry name" value="HTH_TetR"/>
</dbReference>
<feature type="DNA-binding region" description="H-T-H motif" evidence="5">
    <location>
        <begin position="530"/>
        <end position="549"/>
    </location>
</feature>
<dbReference type="PANTHER" id="PTHR43479">
    <property type="entry name" value="ACREF/ENVCD OPERON REPRESSOR-RELATED"/>
    <property type="match status" value="1"/>
</dbReference>
<evidence type="ECO:0000256" key="4">
    <source>
        <dbReference type="ARBA" id="ARBA00023163"/>
    </source>
</evidence>
<dbReference type="InterPro" id="IPR023772">
    <property type="entry name" value="DNA-bd_HTH_TetR-type_CS"/>
</dbReference>
<accession>A0A840RWX7</accession>
<dbReference type="PANTHER" id="PTHR43479:SF11">
    <property type="entry name" value="ACREF_ENVCD OPERON REPRESSOR-RELATED"/>
    <property type="match status" value="1"/>
</dbReference>
<evidence type="ECO:0000256" key="6">
    <source>
        <dbReference type="SAM" id="MobiDB-lite"/>
    </source>
</evidence>
<dbReference type="AlphaFoldDB" id="A0A840RWX7"/>
<protein>
    <submittedName>
        <fullName evidence="8">AcrR family transcriptional regulator</fullName>
    </submittedName>
</protein>
<feature type="region of interest" description="Disordered" evidence="6">
    <location>
        <begin position="485"/>
        <end position="504"/>
    </location>
</feature>
<evidence type="ECO:0000313" key="9">
    <source>
        <dbReference type="Proteomes" id="UP000571084"/>
    </source>
</evidence>
<evidence type="ECO:0000259" key="7">
    <source>
        <dbReference type="PROSITE" id="PS50977"/>
    </source>
</evidence>
<dbReference type="PRINTS" id="PR00455">
    <property type="entry name" value="HTHTETR"/>
</dbReference>
<feature type="domain" description="HTH tetR-type" evidence="7">
    <location>
        <begin position="286"/>
        <end position="346"/>
    </location>
</feature>
<keyword evidence="1" id="KW-0678">Repressor</keyword>
<keyword evidence="2" id="KW-0805">Transcription regulation</keyword>
<dbReference type="Gene3D" id="1.10.357.10">
    <property type="entry name" value="Tetracycline Repressor, domain 2"/>
    <property type="match status" value="3"/>
</dbReference>
<dbReference type="InterPro" id="IPR050624">
    <property type="entry name" value="HTH-type_Tx_Regulator"/>
</dbReference>
<proteinExistence type="predicted"/>
<keyword evidence="4" id="KW-0804">Transcription</keyword>
<sequence length="691" mass="77672">MNNRERKSDTTTATEDSLPGPGNREKLAKARGDKKSMPIKEVTDVVNATVPVREPGRNKRSADTIDQILAAAEQVILESGVDRVAIQNVCEVAGISRGTFYRYFSSQDELLDAFSKHKRARFHMALHAATAPYLTPTDRFNALISYLDNYLKHSKARRLLEVAPEFAFKFFNRIFHDSVERFQEVLDIVFDAWDAQLGVRIDRELVCEMLIRYVLSELLVPRKGDRRQLLAQIAQMTQAISRGGDLLPLALAHLPQKDTRLVPMLPTLAGPSIDAASEPGRNRRSEKTIDQILIATEQVILESGVDRVSILSVCEVAGISRGTFYRYFSSQDELLEAFTQHKREVFHQALLMTTEPYKDPDERFVALVAHLDNFLKGTKARRLLMVAPKYAFGFFQHAFLDSLDRFQDALKIVFDAWDERLGVTLDRELICEMLIRYVLSELLVMGEGDRKQLPQRIGKLISSIGKGSERPSGEQTPVAAKAAVRSKTGAELTMPPQREAGRNRRSDVTIQEIIAAAGEVILVSGVDRISILAVCEVAGISRGTFYRYFSSQDALLDAFTEHQHQQFHRRLIEAAAPHDDPDSRFDAVMAHIDQFLRHGNARRILTVAPEYALGFFKRMFGEAVSRYKSVLDIVFDAWDAQLGIQIDRDLACEFLVRYILSELLVPSVGGEVLLPVRVGIIMRGMVGARGK</sequence>
<feature type="DNA-binding region" description="H-T-H motif" evidence="5">
    <location>
        <begin position="85"/>
        <end position="104"/>
    </location>
</feature>
<dbReference type="GO" id="GO:0003677">
    <property type="term" value="F:DNA binding"/>
    <property type="evidence" value="ECO:0007669"/>
    <property type="project" value="UniProtKB-UniRule"/>
</dbReference>
<dbReference type="RefSeq" id="WP_209216837.1">
    <property type="nucleotide sequence ID" value="NZ_JAAOZT010000017.1"/>
</dbReference>
<dbReference type="SUPFAM" id="SSF46689">
    <property type="entry name" value="Homeodomain-like"/>
    <property type="match status" value="3"/>
</dbReference>
<feature type="domain" description="HTH tetR-type" evidence="7">
    <location>
        <begin position="62"/>
        <end position="122"/>
    </location>
</feature>
<evidence type="ECO:0000256" key="3">
    <source>
        <dbReference type="ARBA" id="ARBA00023125"/>
    </source>
</evidence>
<keyword evidence="3 5" id="KW-0238">DNA-binding</keyword>
<dbReference type="EMBL" id="JACHHQ010000008">
    <property type="protein sequence ID" value="MBB5201692.1"/>
    <property type="molecule type" value="Genomic_DNA"/>
</dbReference>
<feature type="region of interest" description="Disordered" evidence="6">
    <location>
        <begin position="1"/>
        <end position="36"/>
    </location>
</feature>
<evidence type="ECO:0000256" key="1">
    <source>
        <dbReference type="ARBA" id="ARBA00022491"/>
    </source>
</evidence>
<feature type="DNA-binding region" description="H-T-H motif" evidence="5">
    <location>
        <begin position="309"/>
        <end position="328"/>
    </location>
</feature>
<name>A0A840RWX7_9BURK</name>
<feature type="domain" description="HTH tetR-type" evidence="7">
    <location>
        <begin position="507"/>
        <end position="567"/>
    </location>
</feature>
<keyword evidence="9" id="KW-1185">Reference proteome</keyword>
<comment type="caution">
    <text evidence="8">The sequence shown here is derived from an EMBL/GenBank/DDBJ whole genome shotgun (WGS) entry which is preliminary data.</text>
</comment>
<dbReference type="Pfam" id="PF00440">
    <property type="entry name" value="TetR_N"/>
    <property type="match status" value="3"/>
</dbReference>
<evidence type="ECO:0000313" key="8">
    <source>
        <dbReference type="EMBL" id="MBB5201692.1"/>
    </source>
</evidence>
<reference evidence="8 9" key="1">
    <citation type="submission" date="2020-08" db="EMBL/GenBank/DDBJ databases">
        <title>Genomic Encyclopedia of Type Strains, Phase IV (KMG-IV): sequencing the most valuable type-strain genomes for metagenomic binning, comparative biology and taxonomic classification.</title>
        <authorList>
            <person name="Goeker M."/>
        </authorList>
    </citation>
    <scope>NUCLEOTIDE SEQUENCE [LARGE SCALE GENOMIC DNA]</scope>
    <source>
        <strain evidence="8 9">DSM 23240</strain>
    </source>
</reference>
<dbReference type="PROSITE" id="PS50977">
    <property type="entry name" value="HTH_TETR_2"/>
    <property type="match status" value="3"/>
</dbReference>
<evidence type="ECO:0000256" key="5">
    <source>
        <dbReference type="PROSITE-ProRule" id="PRU00335"/>
    </source>
</evidence>
<dbReference type="InterPro" id="IPR009057">
    <property type="entry name" value="Homeodomain-like_sf"/>
</dbReference>
<organism evidence="8 9">
    <name type="scientific">Glaciimonas immobilis</name>
    <dbReference type="NCBI Taxonomy" id="728004"/>
    <lineage>
        <taxon>Bacteria</taxon>
        <taxon>Pseudomonadati</taxon>
        <taxon>Pseudomonadota</taxon>
        <taxon>Betaproteobacteria</taxon>
        <taxon>Burkholderiales</taxon>
        <taxon>Oxalobacteraceae</taxon>
        <taxon>Glaciimonas</taxon>
    </lineage>
</organism>
<evidence type="ECO:0000256" key="2">
    <source>
        <dbReference type="ARBA" id="ARBA00023015"/>
    </source>
</evidence>
<dbReference type="PROSITE" id="PS01081">
    <property type="entry name" value="HTH_TETR_1"/>
    <property type="match status" value="2"/>
</dbReference>
<dbReference type="Proteomes" id="UP000571084">
    <property type="component" value="Unassembled WGS sequence"/>
</dbReference>
<gene>
    <name evidence="8" type="ORF">HNR39_003550</name>
</gene>